<comment type="caution">
    <text evidence="3">The sequence shown here is derived from an EMBL/GenBank/DDBJ whole genome shotgun (WGS) entry which is preliminary data.</text>
</comment>
<protein>
    <recommendedName>
        <fullName evidence="5">Tyr recombinase domain-containing protein</fullName>
    </recommendedName>
</protein>
<evidence type="ECO:0000313" key="3">
    <source>
        <dbReference type="EMBL" id="GAV00091.1"/>
    </source>
</evidence>
<dbReference type="Proteomes" id="UP000186922">
    <property type="component" value="Unassembled WGS sequence"/>
</dbReference>
<reference evidence="3 4" key="1">
    <citation type="journal article" date="2016" name="Nat. Commun.">
        <title>Extremotolerant tardigrade genome and improved radiotolerance of human cultured cells by tardigrade-unique protein.</title>
        <authorList>
            <person name="Hashimoto T."/>
            <person name="Horikawa D.D."/>
            <person name="Saito Y."/>
            <person name="Kuwahara H."/>
            <person name="Kozuka-Hata H."/>
            <person name="Shin-I T."/>
            <person name="Minakuchi Y."/>
            <person name="Ohishi K."/>
            <person name="Motoyama A."/>
            <person name="Aizu T."/>
            <person name="Enomoto A."/>
            <person name="Kondo K."/>
            <person name="Tanaka S."/>
            <person name="Hara Y."/>
            <person name="Koshikawa S."/>
            <person name="Sagara H."/>
            <person name="Miura T."/>
            <person name="Yokobori S."/>
            <person name="Miyagawa K."/>
            <person name="Suzuki Y."/>
            <person name="Kubo T."/>
            <person name="Oyama M."/>
            <person name="Kohara Y."/>
            <person name="Fujiyama A."/>
            <person name="Arakawa K."/>
            <person name="Katayama T."/>
            <person name="Toyoda A."/>
            <person name="Kunieda T."/>
        </authorList>
    </citation>
    <scope>NUCLEOTIDE SEQUENCE [LARGE SCALE GENOMIC DNA]</scope>
    <source>
        <strain evidence="3 4">YOKOZUNA-1</strain>
    </source>
</reference>
<keyword evidence="1" id="KW-0233">DNA recombination</keyword>
<keyword evidence="2" id="KW-0732">Signal</keyword>
<dbReference type="GO" id="GO:0006310">
    <property type="term" value="P:DNA recombination"/>
    <property type="evidence" value="ECO:0007669"/>
    <property type="project" value="UniProtKB-KW"/>
</dbReference>
<dbReference type="PANTHER" id="PTHR34605">
    <property type="entry name" value="PHAGE_INTEGRASE DOMAIN-CONTAINING PROTEIN"/>
    <property type="match status" value="1"/>
</dbReference>
<evidence type="ECO:0000313" key="4">
    <source>
        <dbReference type="Proteomes" id="UP000186922"/>
    </source>
</evidence>
<dbReference type="InterPro" id="IPR052925">
    <property type="entry name" value="Phage_Integrase-like_Recomb"/>
</dbReference>
<dbReference type="Gene3D" id="1.10.443.10">
    <property type="entry name" value="Intergrase catalytic core"/>
    <property type="match status" value="1"/>
</dbReference>
<dbReference type="AlphaFoldDB" id="A0A1D1VGP3"/>
<evidence type="ECO:0000256" key="2">
    <source>
        <dbReference type="SAM" id="SignalP"/>
    </source>
</evidence>
<dbReference type="PANTHER" id="PTHR34605:SF3">
    <property type="entry name" value="P CELL-TYPE AGGLUTINATION PROTEIN MAP4-LIKE-RELATED"/>
    <property type="match status" value="1"/>
</dbReference>
<feature type="signal peptide" evidence="2">
    <location>
        <begin position="1"/>
        <end position="18"/>
    </location>
</feature>
<dbReference type="GO" id="GO:0015074">
    <property type="term" value="P:DNA integration"/>
    <property type="evidence" value="ECO:0007669"/>
    <property type="project" value="InterPro"/>
</dbReference>
<proteinExistence type="predicted"/>
<sequence>MLWCACAVAFFGFMRISEFTVRYKEEGQRFLTFGDIKCQDGLLSIILRSSKSSQSLPYTAVIPESTRSCCTVRAYLKYAALCNTSPTRPVFTFADGMCLTRQRLSEFLKRSLGKSHSSHSLRMGAATTASQCGVPIDQIRVLGRWKSDAYAVYVKPNIQQQRSWIQLMAG</sequence>
<keyword evidence="4" id="KW-1185">Reference proteome</keyword>
<evidence type="ECO:0000256" key="1">
    <source>
        <dbReference type="ARBA" id="ARBA00023172"/>
    </source>
</evidence>
<dbReference type="EMBL" id="BDGG01000005">
    <property type="protein sequence ID" value="GAV00091.1"/>
    <property type="molecule type" value="Genomic_DNA"/>
</dbReference>
<organism evidence="3 4">
    <name type="scientific">Ramazzottius varieornatus</name>
    <name type="common">Water bear</name>
    <name type="synonym">Tardigrade</name>
    <dbReference type="NCBI Taxonomy" id="947166"/>
    <lineage>
        <taxon>Eukaryota</taxon>
        <taxon>Metazoa</taxon>
        <taxon>Ecdysozoa</taxon>
        <taxon>Tardigrada</taxon>
        <taxon>Eutardigrada</taxon>
        <taxon>Parachela</taxon>
        <taxon>Hypsibioidea</taxon>
        <taxon>Ramazzottiidae</taxon>
        <taxon>Ramazzottius</taxon>
    </lineage>
</organism>
<dbReference type="SUPFAM" id="SSF56349">
    <property type="entry name" value="DNA breaking-rejoining enzymes"/>
    <property type="match status" value="1"/>
</dbReference>
<dbReference type="OrthoDB" id="415455at2759"/>
<name>A0A1D1VGP3_RAMVA</name>
<feature type="chain" id="PRO_5008898413" description="Tyr recombinase domain-containing protein" evidence="2">
    <location>
        <begin position="19"/>
        <end position="170"/>
    </location>
</feature>
<accession>A0A1D1VGP3</accession>
<dbReference type="InterPro" id="IPR011010">
    <property type="entry name" value="DNA_brk_join_enz"/>
</dbReference>
<dbReference type="GO" id="GO:0003677">
    <property type="term" value="F:DNA binding"/>
    <property type="evidence" value="ECO:0007669"/>
    <property type="project" value="InterPro"/>
</dbReference>
<dbReference type="InterPro" id="IPR013762">
    <property type="entry name" value="Integrase-like_cat_sf"/>
</dbReference>
<evidence type="ECO:0008006" key="5">
    <source>
        <dbReference type="Google" id="ProtNLM"/>
    </source>
</evidence>
<gene>
    <name evidence="3" type="primary">RvY_10989-1</name>
    <name evidence="3" type="synonym">RvY_10989.1</name>
    <name evidence="3" type="ORF">RvY_10989</name>
</gene>